<feature type="transmembrane region" description="Helical" evidence="9">
    <location>
        <begin position="63"/>
        <end position="82"/>
    </location>
</feature>
<feature type="transmembrane region" description="Helical" evidence="9">
    <location>
        <begin position="35"/>
        <end position="57"/>
    </location>
</feature>
<evidence type="ECO:0000313" key="10">
    <source>
        <dbReference type="EMBL" id="TFD62179.1"/>
    </source>
</evidence>
<evidence type="ECO:0000256" key="7">
    <source>
        <dbReference type="ARBA" id="ARBA00023136"/>
    </source>
</evidence>
<dbReference type="CDD" id="cd06582">
    <property type="entry name" value="TM_PBP1_LivH_like"/>
    <property type="match status" value="1"/>
</dbReference>
<gene>
    <name evidence="10" type="ORF">E3T39_04060</name>
</gene>
<feature type="transmembrane region" description="Helical" evidence="9">
    <location>
        <begin position="260"/>
        <end position="275"/>
    </location>
</feature>
<dbReference type="InterPro" id="IPR052157">
    <property type="entry name" value="BCAA_transport_permease"/>
</dbReference>
<dbReference type="Pfam" id="PF02653">
    <property type="entry name" value="BPD_transp_2"/>
    <property type="match status" value="1"/>
</dbReference>
<dbReference type="PANTHER" id="PTHR11795:SF450">
    <property type="entry name" value="ABC TRANSPORTER PERMEASE PROTEIN"/>
    <property type="match status" value="1"/>
</dbReference>
<dbReference type="InterPro" id="IPR001851">
    <property type="entry name" value="ABC_transp_permease"/>
</dbReference>
<dbReference type="GO" id="GO:0005886">
    <property type="term" value="C:plasma membrane"/>
    <property type="evidence" value="ECO:0007669"/>
    <property type="project" value="UniProtKB-SubCell"/>
</dbReference>
<keyword evidence="5" id="KW-0029">Amino-acid transport</keyword>
<dbReference type="EMBL" id="SOHJ01000003">
    <property type="protein sequence ID" value="TFD62179.1"/>
    <property type="molecule type" value="Genomic_DNA"/>
</dbReference>
<feature type="transmembrane region" description="Helical" evidence="9">
    <location>
        <begin position="139"/>
        <end position="157"/>
    </location>
</feature>
<evidence type="ECO:0000256" key="3">
    <source>
        <dbReference type="ARBA" id="ARBA00022475"/>
    </source>
</evidence>
<keyword evidence="7 9" id="KW-0472">Membrane</keyword>
<sequence>METVMQLFLTALPAGAIYGALGVAYVIVHRMTGMVNFAVGDIAVVGAFGAVVASAVLPPIGAILVGAISAGVVSVLMYFLAIHPLRKQGLMVQTIVTLGVGIAVRSALQLVFGTGPYQFAPITAGPAIEIAGGVIYRQSIWVVVITVAAYIGLAYFFNRTLTGKALSACAVNRYAAGIVGINLVVMATIAFALSGAVAGVVLAAQVPSSFITIGAGFALGLKGFIAAILGGFHNIGLTLVGGFLIAIVETLAAVSVFTEHAPTIVFSLLIVLLILRPQGLTRKLVAERV</sequence>
<keyword evidence="6 9" id="KW-1133">Transmembrane helix</keyword>
<organism evidence="10 11">
    <name type="scientific">Cryobacterium suzukii</name>
    <dbReference type="NCBI Taxonomy" id="1259198"/>
    <lineage>
        <taxon>Bacteria</taxon>
        <taxon>Bacillati</taxon>
        <taxon>Actinomycetota</taxon>
        <taxon>Actinomycetes</taxon>
        <taxon>Micrococcales</taxon>
        <taxon>Microbacteriaceae</taxon>
        <taxon>Cryobacterium</taxon>
    </lineage>
</organism>
<comment type="similarity">
    <text evidence="8">Belongs to the binding-protein-dependent transport system permease family. LivHM subfamily.</text>
</comment>
<evidence type="ECO:0000256" key="2">
    <source>
        <dbReference type="ARBA" id="ARBA00022448"/>
    </source>
</evidence>
<proteinExistence type="inferred from homology"/>
<feature type="transmembrane region" description="Helical" evidence="9">
    <location>
        <begin position="178"/>
        <end position="204"/>
    </location>
</feature>
<evidence type="ECO:0000256" key="5">
    <source>
        <dbReference type="ARBA" id="ARBA00022970"/>
    </source>
</evidence>
<evidence type="ECO:0000256" key="8">
    <source>
        <dbReference type="ARBA" id="ARBA00037998"/>
    </source>
</evidence>
<evidence type="ECO:0000256" key="9">
    <source>
        <dbReference type="SAM" id="Phobius"/>
    </source>
</evidence>
<evidence type="ECO:0000313" key="11">
    <source>
        <dbReference type="Proteomes" id="UP000298170"/>
    </source>
</evidence>
<evidence type="ECO:0000256" key="6">
    <source>
        <dbReference type="ARBA" id="ARBA00022989"/>
    </source>
</evidence>
<keyword evidence="2" id="KW-0813">Transport</keyword>
<accession>A0A4R9AJ89</accession>
<name>A0A4R9AJ89_9MICO</name>
<protein>
    <submittedName>
        <fullName evidence="10">Branched-chain amino acid ABC transporter permease</fullName>
    </submittedName>
</protein>
<keyword evidence="11" id="KW-1185">Reference proteome</keyword>
<feature type="transmembrane region" description="Helical" evidence="9">
    <location>
        <begin position="94"/>
        <end position="119"/>
    </location>
</feature>
<keyword evidence="3" id="KW-1003">Cell membrane</keyword>
<dbReference type="AlphaFoldDB" id="A0A4R9AJ89"/>
<feature type="transmembrane region" description="Helical" evidence="9">
    <location>
        <begin position="210"/>
        <end position="229"/>
    </location>
</feature>
<feature type="transmembrane region" description="Helical" evidence="9">
    <location>
        <begin position="6"/>
        <end position="28"/>
    </location>
</feature>
<dbReference type="Proteomes" id="UP000298170">
    <property type="component" value="Unassembled WGS sequence"/>
</dbReference>
<dbReference type="PANTHER" id="PTHR11795">
    <property type="entry name" value="BRANCHED-CHAIN AMINO ACID TRANSPORT SYSTEM PERMEASE PROTEIN LIVH"/>
    <property type="match status" value="1"/>
</dbReference>
<dbReference type="OrthoDB" id="9807115at2"/>
<evidence type="ECO:0000256" key="4">
    <source>
        <dbReference type="ARBA" id="ARBA00022692"/>
    </source>
</evidence>
<feature type="transmembrane region" description="Helical" evidence="9">
    <location>
        <begin position="236"/>
        <end position="254"/>
    </location>
</feature>
<reference evidence="10 11" key="1">
    <citation type="submission" date="2019-03" db="EMBL/GenBank/DDBJ databases">
        <title>Genomics of glacier-inhabiting Cryobacterium strains.</title>
        <authorList>
            <person name="Liu Q."/>
            <person name="Xin Y.-H."/>
        </authorList>
    </citation>
    <scope>NUCLEOTIDE SEQUENCE [LARGE SCALE GENOMIC DNA]</scope>
    <source>
        <strain evidence="10 11">Sr39</strain>
    </source>
</reference>
<evidence type="ECO:0000256" key="1">
    <source>
        <dbReference type="ARBA" id="ARBA00004651"/>
    </source>
</evidence>
<dbReference type="GO" id="GO:0022857">
    <property type="term" value="F:transmembrane transporter activity"/>
    <property type="evidence" value="ECO:0007669"/>
    <property type="project" value="InterPro"/>
</dbReference>
<comment type="subcellular location">
    <subcellularLocation>
        <location evidence="1">Cell membrane</location>
        <topology evidence="1">Multi-pass membrane protein</topology>
    </subcellularLocation>
</comment>
<keyword evidence="4 9" id="KW-0812">Transmembrane</keyword>
<dbReference type="GO" id="GO:0006865">
    <property type="term" value="P:amino acid transport"/>
    <property type="evidence" value="ECO:0007669"/>
    <property type="project" value="UniProtKB-KW"/>
</dbReference>
<comment type="caution">
    <text evidence="10">The sequence shown here is derived from an EMBL/GenBank/DDBJ whole genome shotgun (WGS) entry which is preliminary data.</text>
</comment>